<name>A0ABX4F1R0_9BORD</name>
<protein>
    <submittedName>
        <fullName evidence="1">Uncharacterized protein</fullName>
    </submittedName>
</protein>
<reference evidence="1 2" key="1">
    <citation type="submission" date="2017-05" db="EMBL/GenBank/DDBJ databases">
        <title>Complete and WGS of Bordetella genogroups.</title>
        <authorList>
            <person name="Spilker T."/>
            <person name="Lipuma J."/>
        </authorList>
    </citation>
    <scope>NUCLEOTIDE SEQUENCE [LARGE SCALE GENOMIC DNA]</scope>
    <source>
        <strain evidence="1 2">AU9795</strain>
    </source>
</reference>
<dbReference type="PANTHER" id="PTHR41536">
    <property type="entry name" value="PKHD-TYPE HYDROXYLASE YBIX"/>
    <property type="match status" value="1"/>
</dbReference>
<dbReference type="PANTHER" id="PTHR41536:SF1">
    <property type="entry name" value="PKHD-TYPE HYDROXYLASE YBIX"/>
    <property type="match status" value="1"/>
</dbReference>
<sequence length="68" mass="7487">MRGADEVARWVAGRVTDLSATLLLSDPEQYDGGERVVQDTYGEHLVKREMHAGCAAARPADRRSRTTS</sequence>
<gene>
    <name evidence="1" type="ORF">CAL27_13195</name>
</gene>
<keyword evidence="2" id="KW-1185">Reference proteome</keyword>
<organism evidence="1 2">
    <name type="scientific">Bordetella genomosp. 1</name>
    <dbReference type="NCBI Taxonomy" id="1395607"/>
    <lineage>
        <taxon>Bacteria</taxon>
        <taxon>Pseudomonadati</taxon>
        <taxon>Pseudomonadota</taxon>
        <taxon>Betaproteobacteria</taxon>
        <taxon>Burkholderiales</taxon>
        <taxon>Alcaligenaceae</taxon>
        <taxon>Bordetella</taxon>
    </lineage>
</organism>
<proteinExistence type="predicted"/>
<evidence type="ECO:0000313" key="1">
    <source>
        <dbReference type="EMBL" id="OZI65937.1"/>
    </source>
</evidence>
<dbReference type="Gene3D" id="2.60.120.620">
    <property type="entry name" value="q2cbj1_9rhob like domain"/>
    <property type="match status" value="1"/>
</dbReference>
<dbReference type="InterPro" id="IPR023550">
    <property type="entry name" value="PKHD_hydroxylase"/>
</dbReference>
<accession>A0ABX4F1R0</accession>
<comment type="caution">
    <text evidence="1">The sequence shown here is derived from an EMBL/GenBank/DDBJ whole genome shotgun (WGS) entry which is preliminary data.</text>
</comment>
<evidence type="ECO:0000313" key="2">
    <source>
        <dbReference type="Proteomes" id="UP000216354"/>
    </source>
</evidence>
<dbReference type="EMBL" id="NEVR01000002">
    <property type="protein sequence ID" value="OZI65937.1"/>
    <property type="molecule type" value="Genomic_DNA"/>
</dbReference>
<dbReference type="Proteomes" id="UP000216354">
    <property type="component" value="Unassembled WGS sequence"/>
</dbReference>